<name>A0A452YIR6_AEGTS</name>
<dbReference type="PANTHER" id="PTHR35766:SF1">
    <property type="entry name" value="OS08G0543600 PROTEIN"/>
    <property type="match status" value="1"/>
</dbReference>
<reference evidence="2" key="5">
    <citation type="journal article" date="2021" name="G3 (Bethesda)">
        <title>Aegilops tauschii genome assembly Aet v5.0 features greater sequence contiguity and improved annotation.</title>
        <authorList>
            <person name="Wang L."/>
            <person name="Zhu T."/>
            <person name="Rodriguez J.C."/>
            <person name="Deal K.R."/>
            <person name="Dubcovsky J."/>
            <person name="McGuire P.E."/>
            <person name="Lux T."/>
            <person name="Spannagl M."/>
            <person name="Mayer K.F.X."/>
            <person name="Baldrich P."/>
            <person name="Meyers B.C."/>
            <person name="Huo N."/>
            <person name="Gu Y.Q."/>
            <person name="Zhou H."/>
            <person name="Devos K.M."/>
            <person name="Bennetzen J.L."/>
            <person name="Unver T."/>
            <person name="Budak H."/>
            <person name="Gulick P.J."/>
            <person name="Galiba G."/>
            <person name="Kalapos B."/>
            <person name="Nelson D.R."/>
            <person name="Li P."/>
            <person name="You F.M."/>
            <person name="Luo M.C."/>
            <person name="Dvorak J."/>
        </authorList>
    </citation>
    <scope>NUCLEOTIDE SEQUENCE [LARGE SCALE GENOMIC DNA]</scope>
    <source>
        <strain evidence="2">cv. AL8/78</strain>
    </source>
</reference>
<sequence>MLTPDCGQRIPKHPALLDKRSLLACIARAVSASHNNQTKISSTLPNRLGKMLAPLHWRDYRKDYGKLDDFLAEHQELFVIEGDFVHLREEAEHITRALLLHTS</sequence>
<reference evidence="3" key="2">
    <citation type="journal article" date="2017" name="Nat. Plants">
        <title>The Aegilops tauschii genome reveals multiple impacts of transposons.</title>
        <authorList>
            <person name="Zhao G."/>
            <person name="Zou C."/>
            <person name="Li K."/>
            <person name="Wang K."/>
            <person name="Li T."/>
            <person name="Gao L."/>
            <person name="Zhang X."/>
            <person name="Wang H."/>
            <person name="Yang Z."/>
            <person name="Liu X."/>
            <person name="Jiang W."/>
            <person name="Mao L."/>
            <person name="Kong X."/>
            <person name="Jiao Y."/>
            <person name="Jia J."/>
        </authorList>
    </citation>
    <scope>NUCLEOTIDE SEQUENCE [LARGE SCALE GENOMIC DNA]</scope>
    <source>
        <strain evidence="3">cv. AL8/78</strain>
    </source>
</reference>
<dbReference type="InterPro" id="IPR056142">
    <property type="entry name" value="DUF7725"/>
</dbReference>
<dbReference type="AlphaFoldDB" id="A0A452YIR6"/>
<reference evidence="2" key="3">
    <citation type="journal article" date="2017" name="Nature">
        <title>Genome sequence of the progenitor of the wheat D genome Aegilops tauschii.</title>
        <authorList>
            <person name="Luo M.C."/>
            <person name="Gu Y.Q."/>
            <person name="Puiu D."/>
            <person name="Wang H."/>
            <person name="Twardziok S.O."/>
            <person name="Deal K.R."/>
            <person name="Huo N."/>
            <person name="Zhu T."/>
            <person name="Wang L."/>
            <person name="Wang Y."/>
            <person name="McGuire P.E."/>
            <person name="Liu S."/>
            <person name="Long H."/>
            <person name="Ramasamy R.K."/>
            <person name="Rodriguez J.C."/>
            <person name="Van S.L."/>
            <person name="Yuan L."/>
            <person name="Wang Z."/>
            <person name="Xia Z."/>
            <person name="Xiao L."/>
            <person name="Anderson O.D."/>
            <person name="Ouyang S."/>
            <person name="Liang Y."/>
            <person name="Zimin A.V."/>
            <person name="Pertea G."/>
            <person name="Qi P."/>
            <person name="Bennetzen J.L."/>
            <person name="Dai X."/>
            <person name="Dawson M.W."/>
            <person name="Muller H.G."/>
            <person name="Kugler K."/>
            <person name="Rivarola-Duarte L."/>
            <person name="Spannagl M."/>
            <person name="Mayer K.F.X."/>
            <person name="Lu F.H."/>
            <person name="Bevan M.W."/>
            <person name="Leroy P."/>
            <person name="Li P."/>
            <person name="You F.M."/>
            <person name="Sun Q."/>
            <person name="Liu Z."/>
            <person name="Lyons E."/>
            <person name="Wicker T."/>
            <person name="Salzberg S.L."/>
            <person name="Devos K.M."/>
            <person name="Dvorak J."/>
        </authorList>
    </citation>
    <scope>NUCLEOTIDE SEQUENCE [LARGE SCALE GENOMIC DNA]</scope>
    <source>
        <strain evidence="2">cv. AL8/78</strain>
    </source>
</reference>
<keyword evidence="3" id="KW-1185">Reference proteome</keyword>
<dbReference type="Gramene" id="AET1Gv20425500.21">
    <property type="protein sequence ID" value="AET1Gv20425500.21"/>
    <property type="gene ID" value="AET1Gv20425500"/>
</dbReference>
<reference evidence="3" key="1">
    <citation type="journal article" date="2014" name="Science">
        <title>Ancient hybridizations among the ancestral genomes of bread wheat.</title>
        <authorList>
            <consortium name="International Wheat Genome Sequencing Consortium,"/>
            <person name="Marcussen T."/>
            <person name="Sandve S.R."/>
            <person name="Heier L."/>
            <person name="Spannagl M."/>
            <person name="Pfeifer M."/>
            <person name="Jakobsen K.S."/>
            <person name="Wulff B.B."/>
            <person name="Steuernagel B."/>
            <person name="Mayer K.F."/>
            <person name="Olsen O.A."/>
        </authorList>
    </citation>
    <scope>NUCLEOTIDE SEQUENCE [LARGE SCALE GENOMIC DNA]</scope>
    <source>
        <strain evidence="3">cv. AL8/78</strain>
    </source>
</reference>
<organism evidence="2 3">
    <name type="scientific">Aegilops tauschii subsp. strangulata</name>
    <name type="common">Goatgrass</name>
    <dbReference type="NCBI Taxonomy" id="200361"/>
    <lineage>
        <taxon>Eukaryota</taxon>
        <taxon>Viridiplantae</taxon>
        <taxon>Streptophyta</taxon>
        <taxon>Embryophyta</taxon>
        <taxon>Tracheophyta</taxon>
        <taxon>Spermatophyta</taxon>
        <taxon>Magnoliopsida</taxon>
        <taxon>Liliopsida</taxon>
        <taxon>Poales</taxon>
        <taxon>Poaceae</taxon>
        <taxon>BOP clade</taxon>
        <taxon>Pooideae</taxon>
        <taxon>Triticodae</taxon>
        <taxon>Triticeae</taxon>
        <taxon>Triticinae</taxon>
        <taxon>Aegilops</taxon>
    </lineage>
</organism>
<accession>A0A452YIR6</accession>
<reference evidence="2" key="4">
    <citation type="submission" date="2019-03" db="UniProtKB">
        <authorList>
            <consortium name="EnsemblPlants"/>
        </authorList>
    </citation>
    <scope>IDENTIFICATION</scope>
</reference>
<dbReference type="PANTHER" id="PTHR35766">
    <property type="entry name" value="OS08G0543600 PROTEIN"/>
    <property type="match status" value="1"/>
</dbReference>
<dbReference type="EnsemblPlants" id="AET1Gv20425500.21">
    <property type="protein sequence ID" value="AET1Gv20425500.21"/>
    <property type="gene ID" value="AET1Gv20425500"/>
</dbReference>
<proteinExistence type="predicted"/>
<protein>
    <recommendedName>
        <fullName evidence="1">DUF7725 domain-containing protein</fullName>
    </recommendedName>
</protein>
<dbReference type="Pfam" id="PF24851">
    <property type="entry name" value="DUF7725"/>
    <property type="match status" value="1"/>
</dbReference>
<dbReference type="Proteomes" id="UP000015105">
    <property type="component" value="Chromosome 1D"/>
</dbReference>
<feature type="domain" description="DUF7725" evidence="1">
    <location>
        <begin position="16"/>
        <end position="88"/>
    </location>
</feature>
<evidence type="ECO:0000259" key="1">
    <source>
        <dbReference type="Pfam" id="PF24851"/>
    </source>
</evidence>
<evidence type="ECO:0000313" key="3">
    <source>
        <dbReference type="Proteomes" id="UP000015105"/>
    </source>
</evidence>
<evidence type="ECO:0000313" key="2">
    <source>
        <dbReference type="EnsemblPlants" id="AET1Gv20425500.21"/>
    </source>
</evidence>